<evidence type="ECO:0000256" key="3">
    <source>
        <dbReference type="ARBA" id="ARBA00022842"/>
    </source>
</evidence>
<evidence type="ECO:0000313" key="8">
    <source>
        <dbReference type="EMBL" id="MDK4305958.1"/>
    </source>
</evidence>
<dbReference type="Proteomes" id="UP001224412">
    <property type="component" value="Unassembled WGS sequence"/>
</dbReference>
<dbReference type="InterPro" id="IPR013342">
    <property type="entry name" value="Mandelate_racemase_C"/>
</dbReference>
<evidence type="ECO:0000313" key="9">
    <source>
        <dbReference type="Proteomes" id="UP001224412"/>
    </source>
</evidence>
<dbReference type="SUPFAM" id="SSF51604">
    <property type="entry name" value="Enolase C-terminal domain-like"/>
    <property type="match status" value="1"/>
</dbReference>
<feature type="binding site" evidence="5">
    <location>
        <position position="172"/>
    </location>
    <ligand>
        <name>Mg(2+)</name>
        <dbReference type="ChEBI" id="CHEBI:18420"/>
    </ligand>
</feature>
<keyword evidence="4 5" id="KW-0456">Lyase</keyword>
<name>A0AAP4BN69_9CORY</name>
<evidence type="ECO:0000256" key="5">
    <source>
        <dbReference type="HAMAP-Rule" id="MF_00470"/>
    </source>
</evidence>
<dbReference type="GO" id="GO:0043748">
    <property type="term" value="F:O-succinylbenzoate synthase activity"/>
    <property type="evidence" value="ECO:0007669"/>
    <property type="project" value="UniProtKB-EC"/>
</dbReference>
<evidence type="ECO:0000256" key="1">
    <source>
        <dbReference type="ARBA" id="ARBA00022428"/>
    </source>
</evidence>
<dbReference type="Pfam" id="PF18374">
    <property type="entry name" value="Enolase_like_N"/>
    <property type="match status" value="1"/>
</dbReference>
<dbReference type="GO" id="GO:0009234">
    <property type="term" value="P:menaquinone biosynthetic process"/>
    <property type="evidence" value="ECO:0007669"/>
    <property type="project" value="UniProtKB-UniRule"/>
</dbReference>
<dbReference type="CDD" id="cd03320">
    <property type="entry name" value="OSBS"/>
    <property type="match status" value="1"/>
</dbReference>
<gene>
    <name evidence="5" type="primary">menC</name>
    <name evidence="8" type="ORF">QPX42_00050</name>
</gene>
<feature type="binding site" evidence="5">
    <location>
        <position position="224"/>
    </location>
    <ligand>
        <name>Mg(2+)</name>
        <dbReference type="ChEBI" id="CHEBI:18420"/>
    </ligand>
</feature>
<feature type="active site" description="Proton acceptor" evidence="5">
    <location>
        <position position="248"/>
    </location>
</feature>
<comment type="pathway">
    <text evidence="5">Quinol/quinone metabolism; menaquinone biosynthesis.</text>
</comment>
<dbReference type="PANTHER" id="PTHR48073">
    <property type="entry name" value="O-SUCCINYLBENZOATE SYNTHASE-RELATED"/>
    <property type="match status" value="1"/>
</dbReference>
<comment type="catalytic activity">
    <reaction evidence="5">
        <text>(1R,6R)-6-hydroxy-2-succinyl-cyclohexa-2,4-diene-1-carboxylate = 2-succinylbenzoate + H2O</text>
        <dbReference type="Rhea" id="RHEA:10196"/>
        <dbReference type="ChEBI" id="CHEBI:15377"/>
        <dbReference type="ChEBI" id="CHEBI:18325"/>
        <dbReference type="ChEBI" id="CHEBI:58689"/>
        <dbReference type="EC" id="4.2.1.113"/>
    </reaction>
</comment>
<comment type="similarity">
    <text evidence="5">Belongs to the mandelate racemase/muconate lactonizing enzyme family. MenC type 1 subfamily.</text>
</comment>
<comment type="caution">
    <text evidence="8">The sequence shown here is derived from an EMBL/GenBank/DDBJ whole genome shotgun (WGS) entry which is preliminary data.</text>
</comment>
<dbReference type="SMART" id="SM00922">
    <property type="entry name" value="MR_MLE"/>
    <property type="match status" value="1"/>
</dbReference>
<keyword evidence="1 5" id="KW-0474">Menaquinone biosynthesis</keyword>
<reference evidence="8" key="1">
    <citation type="submission" date="2023-05" db="EMBL/GenBank/DDBJ databases">
        <title>Metabolic capabilities are highly conserved among human nasal-associated Corynebacterium species in pangenomic analyses.</title>
        <authorList>
            <person name="Tran T.H."/>
            <person name="Roberts A.Q."/>
            <person name="Escapa I.F."/>
            <person name="Gao W."/>
            <person name="Conlan S."/>
            <person name="Kong H."/>
            <person name="Segre J.A."/>
            <person name="Kelly M.S."/>
            <person name="Lemon K.P."/>
        </authorList>
    </citation>
    <scope>NUCLEOTIDE SEQUENCE</scope>
    <source>
        <strain evidence="8">KPL2773</strain>
    </source>
</reference>
<dbReference type="SFLD" id="SFLDF00009">
    <property type="entry name" value="o-succinylbenzoate_synthase"/>
    <property type="match status" value="1"/>
</dbReference>
<feature type="region of interest" description="Disordered" evidence="6">
    <location>
        <begin position="1"/>
        <end position="25"/>
    </location>
</feature>
<dbReference type="Pfam" id="PF13378">
    <property type="entry name" value="MR_MLE_C"/>
    <property type="match status" value="1"/>
</dbReference>
<sequence length="384" mass="41297">MNFPNSGARLPQSPRPSKQPRSSQPFLASLPPLADILERAHVVSLPMAVKFRGLRHREVVLIDGPAGWGEFAPFADYTARETTPWLRSGLEAAYQGFPSPNRDYIEVNATVPAVEPAQVPEVLSRMPGARCIKVKVAEPGKDFRDALADDIARVSAVREELSGIPGTRIRVDANGAWTVEQAVEVVSALAPLDYVEQPCATPEELAEVRTQLMRRGIFVRVAADESIRRVEDPYRVADLQAADVAVVKVAPLGGVRRVLQLSADLRARHMDVTIASALDSAVGINAGLAAVASLPKLNDDEDIDVAPAPAGLATGSLFLEDVAAPRSLVDGMLATAPVAPDADRLAALAADGATRDWWLDRLRAAYAQLEAHRARENGESWAPR</sequence>
<comment type="cofactor">
    <cofactor evidence="5">
        <name>a divalent metal cation</name>
        <dbReference type="ChEBI" id="CHEBI:60240"/>
    </cofactor>
</comment>
<dbReference type="AlphaFoldDB" id="A0AAP4BN69"/>
<dbReference type="Gene3D" id="3.20.20.120">
    <property type="entry name" value="Enolase-like C-terminal domain"/>
    <property type="match status" value="1"/>
</dbReference>
<dbReference type="InterPro" id="IPR029065">
    <property type="entry name" value="Enolase_C-like"/>
</dbReference>
<keyword evidence="3 5" id="KW-0460">Magnesium</keyword>
<comment type="function">
    <text evidence="5">Converts 2-succinyl-6-hydroxy-2,4-cyclohexadiene-1-carboxylate (SHCHC) to 2-succinylbenzoate (OSB).</text>
</comment>
<evidence type="ECO:0000256" key="6">
    <source>
        <dbReference type="SAM" id="MobiDB-lite"/>
    </source>
</evidence>
<protein>
    <recommendedName>
        <fullName evidence="5">o-succinylbenzoate synthase</fullName>
        <shortName evidence="5">OSB synthase</shortName>
        <shortName evidence="5">OSBS</shortName>
        <ecNumber evidence="5">4.2.1.113</ecNumber>
    </recommendedName>
    <alternativeName>
        <fullName evidence="5">4-(2'-carboxyphenyl)-4-oxybutyric acid synthase</fullName>
    </alternativeName>
    <alternativeName>
        <fullName evidence="5">o-succinylbenzoic acid synthase</fullName>
    </alternativeName>
</protein>
<keyword evidence="2 5" id="KW-0479">Metal-binding</keyword>
<evidence type="ECO:0000256" key="4">
    <source>
        <dbReference type="ARBA" id="ARBA00023239"/>
    </source>
</evidence>
<feature type="compositionally biased region" description="Low complexity" evidence="6">
    <location>
        <begin position="9"/>
        <end position="25"/>
    </location>
</feature>
<evidence type="ECO:0000256" key="2">
    <source>
        <dbReference type="ARBA" id="ARBA00022723"/>
    </source>
</evidence>
<dbReference type="InterPro" id="IPR036849">
    <property type="entry name" value="Enolase-like_C_sf"/>
</dbReference>
<comment type="pathway">
    <text evidence="5">Quinol/quinone metabolism; 1,4-dihydroxy-2-naphthoate biosynthesis; 1,4-dihydroxy-2-naphthoate from chorismate: step 4/7.</text>
</comment>
<feature type="active site" description="Proton donor" evidence="5">
    <location>
        <position position="135"/>
    </location>
</feature>
<dbReference type="HAMAP" id="MF_00470">
    <property type="entry name" value="MenC_1"/>
    <property type="match status" value="1"/>
</dbReference>
<feature type="binding site" evidence="5">
    <location>
        <position position="196"/>
    </location>
    <ligand>
        <name>Mg(2+)</name>
        <dbReference type="ChEBI" id="CHEBI:18420"/>
    </ligand>
</feature>
<dbReference type="InterPro" id="IPR029017">
    <property type="entry name" value="Enolase-like_N"/>
</dbReference>
<dbReference type="EMBL" id="JASNVH010000001">
    <property type="protein sequence ID" value="MDK4305958.1"/>
    <property type="molecule type" value="Genomic_DNA"/>
</dbReference>
<dbReference type="RefSeq" id="WP_284588720.1">
    <property type="nucleotide sequence ID" value="NZ_JASNUC010000001.1"/>
</dbReference>
<evidence type="ECO:0000259" key="7">
    <source>
        <dbReference type="SMART" id="SM00922"/>
    </source>
</evidence>
<dbReference type="InterPro" id="IPR010196">
    <property type="entry name" value="OSB_synthase_MenC1"/>
</dbReference>
<dbReference type="SFLD" id="SFLDS00001">
    <property type="entry name" value="Enolase"/>
    <property type="match status" value="1"/>
</dbReference>
<organism evidence="8 9">
    <name type="scientific">Corynebacterium pseudodiphtheriticum</name>
    <dbReference type="NCBI Taxonomy" id="37637"/>
    <lineage>
        <taxon>Bacteria</taxon>
        <taxon>Bacillati</taxon>
        <taxon>Actinomycetota</taxon>
        <taxon>Actinomycetes</taxon>
        <taxon>Mycobacteriales</taxon>
        <taxon>Corynebacteriaceae</taxon>
        <taxon>Corynebacterium</taxon>
    </lineage>
</organism>
<dbReference type="NCBIfam" id="NF002782">
    <property type="entry name" value="PRK02901.1"/>
    <property type="match status" value="1"/>
</dbReference>
<dbReference type="Gene3D" id="3.30.390.10">
    <property type="entry name" value="Enolase-like, N-terminal domain"/>
    <property type="match status" value="1"/>
</dbReference>
<accession>A0AAP4BN69</accession>
<feature type="domain" description="Mandelate racemase/muconate lactonizing enzyme C-terminal" evidence="7">
    <location>
        <begin position="116"/>
        <end position="215"/>
    </location>
</feature>
<dbReference type="PANTHER" id="PTHR48073:SF2">
    <property type="entry name" value="O-SUCCINYLBENZOATE SYNTHASE"/>
    <property type="match status" value="1"/>
</dbReference>
<dbReference type="GO" id="GO:0000287">
    <property type="term" value="F:magnesium ion binding"/>
    <property type="evidence" value="ECO:0007669"/>
    <property type="project" value="UniProtKB-UniRule"/>
</dbReference>
<proteinExistence type="inferred from homology"/>
<dbReference type="SFLD" id="SFLDG00180">
    <property type="entry name" value="muconate_cycloisomerase"/>
    <property type="match status" value="1"/>
</dbReference>
<dbReference type="EC" id="4.2.1.113" evidence="5"/>